<reference evidence="8 9" key="1">
    <citation type="submission" date="2020-02" db="EMBL/GenBank/DDBJ databases">
        <title>Whole-genome analyses of novel actinobacteria.</title>
        <authorList>
            <person name="Sahin N."/>
        </authorList>
    </citation>
    <scope>NUCLEOTIDE SEQUENCE [LARGE SCALE GENOMIC DNA]</scope>
    <source>
        <strain evidence="8 9">A7024</strain>
    </source>
</reference>
<dbReference type="InterPro" id="IPR000172">
    <property type="entry name" value="GMC_OxRdtase_N"/>
</dbReference>
<dbReference type="EMBL" id="JAAKZV010000306">
    <property type="protein sequence ID" value="NGN69531.1"/>
    <property type="molecule type" value="Genomic_DNA"/>
</dbReference>
<evidence type="ECO:0000256" key="6">
    <source>
        <dbReference type="RuleBase" id="RU003968"/>
    </source>
</evidence>
<gene>
    <name evidence="8" type="ORF">G5C51_37300</name>
</gene>
<name>A0A6G4UE56_9ACTN</name>
<keyword evidence="9" id="KW-1185">Reference proteome</keyword>
<dbReference type="InterPro" id="IPR012132">
    <property type="entry name" value="GMC_OxRdtase"/>
</dbReference>
<accession>A0A6G4UE56</accession>
<feature type="domain" description="Glucose-methanol-choline oxidoreductase N-terminal" evidence="7">
    <location>
        <begin position="92"/>
        <end position="115"/>
    </location>
</feature>
<sequence>MADTPSDFEADYIVVGAGSAGCIVARRLADSGARVLLVEAGAGKLDRSRIVRVPGMISIMHSVPQVKKRFDWGYYSVPQKHAADRRIPMTRGKLLGGSSAINGMLFVRGHRGNYDDWAAEGCRGWSYDDVLPSFKRMEDWEGGASESRGAGGPIAVNRASGLAPASEALVDAMSEALDAPRNDDYNGAEQAGVGVVQMSARDGVRYSTAHAYLGAGRPANLKVRAAALVTRVVIEGGRAVGVEIAGGDGRKQVLRAGREVVLSAGVVGSAQILMLSGIGPAEQLREHGIEVAADLPVGRNLHDHLFVPMTFLAPTAQHRGTASHFFGGMLAETVRGGTWLGRTVFEAMAFVRTGAADTPAGRPDLQIHALPWSYPSPNQDAPVRHDVDKRPAMTVMPTLIYPKSRGEVRLASADPAAAPLIDPGYLSDPDDSRFLVEGMKLIRDVMAHKRMDEVVTGELHPGTRYADDAALAAEVPERIHSVYHPVGTCRMGVGEEAVVDPELKVRGIDGLRVADASIMPTISGGNTNAPAMMIGERCAELMTA</sequence>
<evidence type="ECO:0000313" key="9">
    <source>
        <dbReference type="Proteomes" id="UP000481583"/>
    </source>
</evidence>
<comment type="cofactor">
    <cofactor evidence="1 5">
        <name>FAD</name>
        <dbReference type="ChEBI" id="CHEBI:57692"/>
    </cofactor>
</comment>
<dbReference type="AlphaFoldDB" id="A0A6G4UE56"/>
<organism evidence="8 9">
    <name type="scientific">Streptomyces coryli</name>
    <dbReference type="NCBI Taxonomy" id="1128680"/>
    <lineage>
        <taxon>Bacteria</taxon>
        <taxon>Bacillati</taxon>
        <taxon>Actinomycetota</taxon>
        <taxon>Actinomycetes</taxon>
        <taxon>Kitasatosporales</taxon>
        <taxon>Streptomycetaceae</taxon>
        <taxon>Streptomyces</taxon>
    </lineage>
</organism>
<evidence type="ECO:0000313" key="8">
    <source>
        <dbReference type="EMBL" id="NGN69531.1"/>
    </source>
</evidence>
<keyword evidence="3 6" id="KW-0285">Flavoprotein</keyword>
<dbReference type="Proteomes" id="UP000481583">
    <property type="component" value="Unassembled WGS sequence"/>
</dbReference>
<dbReference type="InterPro" id="IPR036188">
    <property type="entry name" value="FAD/NAD-bd_sf"/>
</dbReference>
<dbReference type="PROSITE" id="PS00623">
    <property type="entry name" value="GMC_OXRED_1"/>
    <property type="match status" value="1"/>
</dbReference>
<protein>
    <submittedName>
        <fullName evidence="8">Choline dehydrogenase</fullName>
    </submittedName>
</protein>
<dbReference type="PANTHER" id="PTHR11552">
    <property type="entry name" value="GLUCOSE-METHANOL-CHOLINE GMC OXIDOREDUCTASE"/>
    <property type="match status" value="1"/>
</dbReference>
<dbReference type="GO" id="GO:0016614">
    <property type="term" value="F:oxidoreductase activity, acting on CH-OH group of donors"/>
    <property type="evidence" value="ECO:0007669"/>
    <property type="project" value="InterPro"/>
</dbReference>
<evidence type="ECO:0000259" key="7">
    <source>
        <dbReference type="PROSITE" id="PS00623"/>
    </source>
</evidence>
<dbReference type="Gene3D" id="3.50.50.60">
    <property type="entry name" value="FAD/NAD(P)-binding domain"/>
    <property type="match status" value="1"/>
</dbReference>
<evidence type="ECO:0000256" key="5">
    <source>
        <dbReference type="PIRSR" id="PIRSR000137-2"/>
    </source>
</evidence>
<dbReference type="Pfam" id="PF05199">
    <property type="entry name" value="GMC_oxred_C"/>
    <property type="match status" value="1"/>
</dbReference>
<dbReference type="Pfam" id="PF00732">
    <property type="entry name" value="GMC_oxred_N"/>
    <property type="match status" value="1"/>
</dbReference>
<feature type="binding site" evidence="5">
    <location>
        <position position="229"/>
    </location>
    <ligand>
        <name>FAD</name>
        <dbReference type="ChEBI" id="CHEBI:57692"/>
    </ligand>
</feature>
<dbReference type="GO" id="GO:0050660">
    <property type="term" value="F:flavin adenine dinucleotide binding"/>
    <property type="evidence" value="ECO:0007669"/>
    <property type="project" value="InterPro"/>
</dbReference>
<dbReference type="SUPFAM" id="SSF51905">
    <property type="entry name" value="FAD/NAD(P)-binding domain"/>
    <property type="match status" value="1"/>
</dbReference>
<dbReference type="SUPFAM" id="SSF54373">
    <property type="entry name" value="FAD-linked reductases, C-terminal domain"/>
    <property type="match status" value="1"/>
</dbReference>
<evidence type="ECO:0000256" key="4">
    <source>
        <dbReference type="ARBA" id="ARBA00022827"/>
    </source>
</evidence>
<evidence type="ECO:0000256" key="1">
    <source>
        <dbReference type="ARBA" id="ARBA00001974"/>
    </source>
</evidence>
<comment type="similarity">
    <text evidence="2 6">Belongs to the GMC oxidoreductase family.</text>
</comment>
<evidence type="ECO:0000256" key="2">
    <source>
        <dbReference type="ARBA" id="ARBA00010790"/>
    </source>
</evidence>
<dbReference type="RefSeq" id="WP_165244557.1">
    <property type="nucleotide sequence ID" value="NZ_JAAKZV010000306.1"/>
</dbReference>
<dbReference type="PANTHER" id="PTHR11552:SF147">
    <property type="entry name" value="CHOLINE DEHYDROGENASE, MITOCHONDRIAL"/>
    <property type="match status" value="1"/>
</dbReference>
<keyword evidence="4 5" id="KW-0274">FAD</keyword>
<dbReference type="InterPro" id="IPR007867">
    <property type="entry name" value="GMC_OxRtase_C"/>
</dbReference>
<proteinExistence type="inferred from homology"/>
<comment type="caution">
    <text evidence="8">The sequence shown here is derived from an EMBL/GenBank/DDBJ whole genome shotgun (WGS) entry which is preliminary data.</text>
</comment>
<dbReference type="Gene3D" id="3.30.560.10">
    <property type="entry name" value="Glucose Oxidase, domain 3"/>
    <property type="match status" value="1"/>
</dbReference>
<dbReference type="PIRSF" id="PIRSF000137">
    <property type="entry name" value="Alcohol_oxidase"/>
    <property type="match status" value="1"/>
</dbReference>
<evidence type="ECO:0000256" key="3">
    <source>
        <dbReference type="ARBA" id="ARBA00022630"/>
    </source>
</evidence>